<evidence type="ECO:0000313" key="2">
    <source>
        <dbReference type="EMBL" id="MBB2926529.1"/>
    </source>
</evidence>
<dbReference type="PANTHER" id="PTHR36837:SF4">
    <property type="entry name" value="BLR0908 PROTEIN"/>
    <property type="match status" value="1"/>
</dbReference>
<reference evidence="2 3" key="1">
    <citation type="submission" date="2020-08" db="EMBL/GenBank/DDBJ databases">
        <title>Genomic Encyclopedia of Type Strains, Phase IV (KMG-V): Genome sequencing to study the core and pangenomes of soil and plant-associated prokaryotes.</title>
        <authorList>
            <person name="Whitman W."/>
        </authorList>
    </citation>
    <scope>NUCLEOTIDE SEQUENCE [LARGE SCALE GENOMIC DNA]</scope>
    <source>
        <strain evidence="2 3">SRMrh-85</strain>
    </source>
</reference>
<evidence type="ECO:0000313" key="3">
    <source>
        <dbReference type="Proteomes" id="UP000533533"/>
    </source>
</evidence>
<comment type="caution">
    <text evidence="2">The sequence shown here is derived from an EMBL/GenBank/DDBJ whole genome shotgun (WGS) entry which is preliminary data.</text>
</comment>
<dbReference type="InterPro" id="IPR009656">
    <property type="entry name" value="PHB_depo_C"/>
</dbReference>
<accession>A0ABR6FGI5</accession>
<gene>
    <name evidence="2" type="ORF">FHX59_000938</name>
</gene>
<dbReference type="InterPro" id="IPR051321">
    <property type="entry name" value="PHA/PHB_synthase"/>
</dbReference>
<dbReference type="PANTHER" id="PTHR36837">
    <property type="entry name" value="POLY(3-HYDROXYALKANOATE) POLYMERASE SUBUNIT PHAC"/>
    <property type="match status" value="1"/>
</dbReference>
<dbReference type="Proteomes" id="UP000533533">
    <property type="component" value="Unassembled WGS sequence"/>
</dbReference>
<organism evidence="2 3">
    <name type="scientific">Paraburkholderia silvatlantica</name>
    <dbReference type="NCBI Taxonomy" id="321895"/>
    <lineage>
        <taxon>Bacteria</taxon>
        <taxon>Pseudomonadati</taxon>
        <taxon>Pseudomonadota</taxon>
        <taxon>Betaproteobacteria</taxon>
        <taxon>Burkholderiales</taxon>
        <taxon>Burkholderiaceae</taxon>
        <taxon>Paraburkholderia</taxon>
    </lineage>
</organism>
<dbReference type="EMBL" id="JACHVZ010000003">
    <property type="protein sequence ID" value="MBB2926529.1"/>
    <property type="molecule type" value="Genomic_DNA"/>
</dbReference>
<sequence length="467" mass="50916">MGYDGRWIAAEGQRLDAVHHCDRCADFLVAGQGSSAREILEFRQAESDDPRSTMWYAIVEQQREWMRAWHAAAQYARHACDVWPAPPLAHAASSCYADLFEPLLGLAEAPPPFAIHSIALGGRHCDVDEHIVAHTPFCDLRCFSRARATRAVLLCTPLAGHAAVMMRETVEALLADGDVYLTDWINARDVPLAAGRFGLDEYVAMLDAFIDRLAGDKRPLHIVAVCQSTFPALGALALRAQRGCAPSATITLIGGPLDTRINPSTLGLAAESHSLDWCQRHLIDTVPAGFAGQGRHVFPTYLQRAEIAVVYPHRYVALVDRYAQATSRGDTSALAEARRALIEYTALLDMPAEYFLDTVDIVFQNAMLARRAWRVSGKLVDPAALRDVELLSVEGTRDAVTGAGQTHAALEMCSGIAAAARQRLDVEGCDHYGLFTGERWRNEVHPALQAAFGRAEAARLAAAVRSA</sequence>
<feature type="domain" description="PHB de-polymerase C-terminal" evidence="1">
    <location>
        <begin position="254"/>
        <end position="450"/>
    </location>
</feature>
<keyword evidence="3" id="KW-1185">Reference proteome</keyword>
<dbReference type="Pfam" id="PF06850">
    <property type="entry name" value="PHB_depo_C"/>
    <property type="match status" value="1"/>
</dbReference>
<proteinExistence type="predicted"/>
<dbReference type="PIRSF" id="PIRSF020818">
    <property type="entry name" value="PHB_depoly_PhaZ"/>
    <property type="match status" value="1"/>
</dbReference>
<dbReference type="InterPro" id="IPR010915">
    <property type="entry name" value="PHB_depoly_PhaZ"/>
</dbReference>
<dbReference type="SUPFAM" id="SSF53474">
    <property type="entry name" value="alpha/beta-Hydrolases"/>
    <property type="match status" value="1"/>
</dbReference>
<dbReference type="InterPro" id="IPR029058">
    <property type="entry name" value="AB_hydrolase_fold"/>
</dbReference>
<dbReference type="Gene3D" id="3.40.50.1820">
    <property type="entry name" value="alpha/beta hydrolase"/>
    <property type="match status" value="1"/>
</dbReference>
<dbReference type="NCBIfam" id="TIGR01849">
    <property type="entry name" value="PHB_depoly_PhaZ"/>
    <property type="match status" value="1"/>
</dbReference>
<protein>
    <submittedName>
        <fullName evidence="2">Polyhydroxyalkanoate depolymerase</fullName>
    </submittedName>
</protein>
<name>A0ABR6FGI5_9BURK</name>
<evidence type="ECO:0000259" key="1">
    <source>
        <dbReference type="Pfam" id="PF06850"/>
    </source>
</evidence>